<keyword evidence="2" id="KW-1185">Reference proteome</keyword>
<protein>
    <submittedName>
        <fullName evidence="1">Uncharacterized protein</fullName>
    </submittedName>
</protein>
<reference evidence="1" key="1">
    <citation type="submission" date="2022-10" db="EMBL/GenBank/DDBJ databases">
        <title>Rhodococcus sp.75.</title>
        <authorList>
            <person name="Sun M."/>
        </authorList>
    </citation>
    <scope>NUCLEOTIDE SEQUENCE</scope>
    <source>
        <strain evidence="1">75</strain>
    </source>
</reference>
<dbReference type="EMBL" id="CP110615">
    <property type="protein sequence ID" value="UZJ24548.1"/>
    <property type="molecule type" value="Genomic_DNA"/>
</dbReference>
<gene>
    <name evidence="1" type="ORF">RHODO2019_15695</name>
</gene>
<name>A0ABY6P068_9NOCA</name>
<sequence>MRAARRVLAALLSAVTAGGVVVVVGLTTAPAATALTGSQWNAGSIISDSVFYDFGTMNADQVQGFLNDKGSGCRAANGLACLKDYVQVPPSRTAENGLCAGYTASAAESAASMVVNVARSCRINPRSLLVLLEKESSLVTRTTPSTTAYRSATGYGCPDTAACDATYYGFFNQVYMAARQFKVYATNPTRYGYQAGRVNSILYNPNTGCGSGSVYIANQATAGLYTYTPYQPNGAALADLYGPGDSCSAYGNRNFWRIFSDWFGDTQTGSYLLRTAEDATVYLVSGQKRYSVPDLATLSTLAPLGSVGVVSVDYLAGFEQGRTLGRFVRGPDGTVFFLDGSVLHPVQTCGLVADFGDDCAASVPLTSTQVALFSQTSVLTGLVSTTSGKTFVVGSGRKRESLDDAALTAAGMGGPRVVLSEASIATLPYGPPVVRDDVLVVSRSTAAVWLTHAGRLTPVPASINVQNVWSRSLAAELLDAQSVAALPQDLPYTGFVRGSDPFTSYLLTPTGRRQVADPAAWSATFTAVSDTLLARLGDEGALTSPGYLRGASDPTIVRIAGAVARPVISWVALVALNGGTLPTVVVVADAVADSLPKGTPLLQPGGLVLDGTDGTVSLVDGTSQLVPLSSFRAAARLGIATTFTEPPRSTVSGYPRAGGLSSLVRCGTQTFLGRTGPLDLVTSLGSSALPVTPLSPVSCTLLALPRASAAAITSEVFAVSDGDATVYRVTATDKRPVTSWARLIELNNGSPSPVIAALGPALLATVPTGPPA</sequence>
<dbReference type="RefSeq" id="WP_265382655.1">
    <property type="nucleotide sequence ID" value="NZ_CP110615.1"/>
</dbReference>
<dbReference type="Proteomes" id="UP001164965">
    <property type="component" value="Chromosome"/>
</dbReference>
<evidence type="ECO:0000313" key="2">
    <source>
        <dbReference type="Proteomes" id="UP001164965"/>
    </source>
</evidence>
<proteinExistence type="predicted"/>
<accession>A0ABY6P068</accession>
<organism evidence="1 2">
    <name type="scientific">Rhodococcus antarcticus</name>
    <dbReference type="NCBI Taxonomy" id="2987751"/>
    <lineage>
        <taxon>Bacteria</taxon>
        <taxon>Bacillati</taxon>
        <taxon>Actinomycetota</taxon>
        <taxon>Actinomycetes</taxon>
        <taxon>Mycobacteriales</taxon>
        <taxon>Nocardiaceae</taxon>
        <taxon>Rhodococcus</taxon>
    </lineage>
</organism>
<evidence type="ECO:0000313" key="1">
    <source>
        <dbReference type="EMBL" id="UZJ24548.1"/>
    </source>
</evidence>